<sequence length="342" mass="38827">MSSKLLEKLSPPTDAEELDKELGSCDDLDSLPSTMMFNGRLVMIKEDGYSPSQPNKGEVVFEEEDESSDVDELDFPVDSISRGFSISKLSQDLRPKVRFEIVSTRVCEEGRNKYVLYSIMVVKTDGLDSDKAVVERRYSEFTNLCKELKKVCPELISKVRLPKKVYGSKNFDGEVIQSRCRAFEKFLSYIYTNDSVRNATAFKEFFYLPDLRQACSDIRGGKWTDSLRLLTNSLHLQQKLGDGIPEIVATLGSMVVAYDKIARFKEAEQYAEAALELIGSNVSSSYLIPLLNTRIELCWRLGKEKKDAEKRLATVQKISGIEVEHAFTLRELAVHRYSDVFD</sequence>
<dbReference type="SMART" id="SM00312">
    <property type="entry name" value="PX"/>
    <property type="match status" value="1"/>
</dbReference>
<evidence type="ECO:0000256" key="3">
    <source>
        <dbReference type="ARBA" id="ARBA00022753"/>
    </source>
</evidence>
<accession>A0A6P8IFI0</accession>
<evidence type="ECO:0000259" key="8">
    <source>
        <dbReference type="PROSITE" id="PS50195"/>
    </source>
</evidence>
<dbReference type="GO" id="GO:0031901">
    <property type="term" value="C:early endosome membrane"/>
    <property type="evidence" value="ECO:0007669"/>
    <property type="project" value="UniProtKB-SubCell"/>
</dbReference>
<protein>
    <submittedName>
        <fullName evidence="10">Sorting nexin-20-like</fullName>
    </submittedName>
</protein>
<name>A0A6P8IFI0_ACTTE</name>
<keyword evidence="3" id="KW-0967">Endosome</keyword>
<dbReference type="GeneID" id="116300728"/>
<evidence type="ECO:0000256" key="5">
    <source>
        <dbReference type="ARBA" id="ARBA00023121"/>
    </source>
</evidence>
<comment type="subcellular location">
    <subcellularLocation>
        <location evidence="1">Early endosome membrane</location>
        <topology evidence="1">Peripheral membrane protein</topology>
        <orientation evidence="1">Cytoplasmic side</orientation>
    </subcellularLocation>
</comment>
<evidence type="ECO:0000313" key="9">
    <source>
        <dbReference type="Proteomes" id="UP000515163"/>
    </source>
</evidence>
<dbReference type="PANTHER" id="PTHR20939">
    <property type="entry name" value="SORTING NEXIN 20, 21"/>
    <property type="match status" value="1"/>
</dbReference>
<dbReference type="FunCoup" id="A0A6P8IFI0">
    <property type="interactions" value="195"/>
</dbReference>
<dbReference type="RefSeq" id="XP_031565511.1">
    <property type="nucleotide sequence ID" value="XM_031709651.1"/>
</dbReference>
<dbReference type="Pfam" id="PF00787">
    <property type="entry name" value="PX"/>
    <property type="match status" value="1"/>
</dbReference>
<evidence type="ECO:0000313" key="10">
    <source>
        <dbReference type="RefSeq" id="XP_031565511.1"/>
    </source>
</evidence>
<feature type="compositionally biased region" description="Acidic residues" evidence="7">
    <location>
        <begin position="14"/>
        <end position="27"/>
    </location>
</feature>
<dbReference type="InterPro" id="IPR001683">
    <property type="entry name" value="PX_dom"/>
</dbReference>
<keyword evidence="6" id="KW-0472">Membrane</keyword>
<dbReference type="GO" id="GO:0015031">
    <property type="term" value="P:protein transport"/>
    <property type="evidence" value="ECO:0007669"/>
    <property type="project" value="UniProtKB-KW"/>
</dbReference>
<proteinExistence type="predicted"/>
<evidence type="ECO:0000256" key="4">
    <source>
        <dbReference type="ARBA" id="ARBA00022927"/>
    </source>
</evidence>
<dbReference type="KEGG" id="aten:116300728"/>
<keyword evidence="5" id="KW-0446">Lipid-binding</keyword>
<dbReference type="InterPro" id="IPR036871">
    <property type="entry name" value="PX_dom_sf"/>
</dbReference>
<organism evidence="9 10">
    <name type="scientific">Actinia tenebrosa</name>
    <name type="common">Australian red waratah sea anemone</name>
    <dbReference type="NCBI Taxonomy" id="6105"/>
    <lineage>
        <taxon>Eukaryota</taxon>
        <taxon>Metazoa</taxon>
        <taxon>Cnidaria</taxon>
        <taxon>Anthozoa</taxon>
        <taxon>Hexacorallia</taxon>
        <taxon>Actiniaria</taxon>
        <taxon>Actiniidae</taxon>
        <taxon>Actinia</taxon>
    </lineage>
</organism>
<evidence type="ECO:0000256" key="1">
    <source>
        <dbReference type="ARBA" id="ARBA00004469"/>
    </source>
</evidence>
<dbReference type="InterPro" id="IPR039937">
    <property type="entry name" value="SNX20/SNX21"/>
</dbReference>
<dbReference type="InterPro" id="IPR011990">
    <property type="entry name" value="TPR-like_helical_dom_sf"/>
</dbReference>
<dbReference type="Gene3D" id="3.30.1520.10">
    <property type="entry name" value="Phox-like domain"/>
    <property type="match status" value="1"/>
</dbReference>
<dbReference type="InParanoid" id="A0A6P8IFI0"/>
<dbReference type="PANTHER" id="PTHR20939:SF11">
    <property type="entry name" value="LD12265P"/>
    <property type="match status" value="1"/>
</dbReference>
<dbReference type="PROSITE" id="PS50195">
    <property type="entry name" value="PX"/>
    <property type="match status" value="1"/>
</dbReference>
<dbReference type="OrthoDB" id="5975050at2759"/>
<dbReference type="GO" id="GO:1901981">
    <property type="term" value="F:phosphatidylinositol phosphate binding"/>
    <property type="evidence" value="ECO:0007669"/>
    <property type="project" value="TreeGrafter"/>
</dbReference>
<evidence type="ECO:0000256" key="2">
    <source>
        <dbReference type="ARBA" id="ARBA00022448"/>
    </source>
</evidence>
<reference evidence="10" key="1">
    <citation type="submission" date="2025-08" db="UniProtKB">
        <authorList>
            <consortium name="RefSeq"/>
        </authorList>
    </citation>
    <scope>IDENTIFICATION</scope>
    <source>
        <tissue evidence="10">Tentacle</tissue>
    </source>
</reference>
<evidence type="ECO:0000256" key="7">
    <source>
        <dbReference type="SAM" id="MobiDB-lite"/>
    </source>
</evidence>
<keyword evidence="4" id="KW-0653">Protein transport</keyword>
<gene>
    <name evidence="10" type="primary">LOC116300728</name>
</gene>
<feature type="domain" description="PX" evidence="8">
    <location>
        <begin position="95"/>
        <end position="213"/>
    </location>
</feature>
<dbReference type="Proteomes" id="UP000515163">
    <property type="component" value="Unplaced"/>
</dbReference>
<dbReference type="Gene3D" id="1.25.40.10">
    <property type="entry name" value="Tetratricopeptide repeat domain"/>
    <property type="match status" value="1"/>
</dbReference>
<feature type="region of interest" description="Disordered" evidence="7">
    <location>
        <begin position="1"/>
        <end position="27"/>
    </location>
</feature>
<dbReference type="AlphaFoldDB" id="A0A6P8IFI0"/>
<evidence type="ECO:0000256" key="6">
    <source>
        <dbReference type="ARBA" id="ARBA00023136"/>
    </source>
</evidence>
<keyword evidence="2" id="KW-0813">Transport</keyword>
<keyword evidence="9" id="KW-1185">Reference proteome</keyword>
<dbReference type="SUPFAM" id="SSF64268">
    <property type="entry name" value="PX domain"/>
    <property type="match status" value="1"/>
</dbReference>